<feature type="region of interest" description="Disordered" evidence="1">
    <location>
        <begin position="1"/>
        <end position="20"/>
    </location>
</feature>
<geneLocation type="chloroplast" evidence="2"/>
<protein>
    <submittedName>
        <fullName evidence="2">Uncharacterized protein</fullName>
    </submittedName>
</protein>
<dbReference type="AlphaFoldDB" id="A0A7U1AQ10"/>
<sequence length="182" mass="21426">MNEEKKSSFDESEPEEKPIPSEVFEKPVFTIDDWSVQKTFTQYKAWAKVNKNKEFVNFETFAKENPAIFPFSILLLQNVFLLYGIPDEHYTFKKGYNFDNTPSDVVWIDTVRKDTIGLVLSVFFLNLANRYAFMLGQLSDGLESLAISDNPIWDVLRESDDDYYNNSVRRLLDDYFYPQDYE</sequence>
<dbReference type="EMBL" id="MW315772">
    <property type="protein sequence ID" value="QQY84804.1"/>
    <property type="molecule type" value="Genomic_DNA"/>
</dbReference>
<name>A0A7U1AQ10_9CHLO</name>
<gene>
    <name evidence="2" type="primary">orf182</name>
</gene>
<keyword evidence="2" id="KW-0934">Plastid</keyword>
<accession>A0A7U1AQ10</accession>
<evidence type="ECO:0000313" key="2">
    <source>
        <dbReference type="EMBL" id="QQY84804.1"/>
    </source>
</evidence>
<evidence type="ECO:0000256" key="1">
    <source>
        <dbReference type="SAM" id="MobiDB-lite"/>
    </source>
</evidence>
<reference evidence="2" key="1">
    <citation type="submission" date="2020-11" db="EMBL/GenBank/DDBJ databases">
        <title>The Chloroplast Genome of the Green Alga Chaetophora lobata.</title>
        <authorList>
            <person name="Liu B."/>
        </authorList>
    </citation>
    <scope>NUCLEOTIDE SEQUENCE</scope>
</reference>
<keyword evidence="2" id="KW-0150">Chloroplast</keyword>
<proteinExistence type="predicted"/>
<organism evidence="2">
    <name type="scientific">Chaetophora lobata</name>
    <dbReference type="NCBI Taxonomy" id="1249516"/>
    <lineage>
        <taxon>Eukaryota</taxon>
        <taxon>Viridiplantae</taxon>
        <taxon>Chlorophyta</taxon>
        <taxon>core chlorophytes</taxon>
        <taxon>Chlorophyceae</taxon>
        <taxon>OCC clade</taxon>
        <taxon>Chaetophorales</taxon>
        <taxon>Chaetophoraceae</taxon>
        <taxon>Chaetophora</taxon>
    </lineage>
</organism>